<dbReference type="InterPro" id="IPR051401">
    <property type="entry name" value="GtrA_CellWall_Glycosyl"/>
</dbReference>
<evidence type="ECO:0000313" key="9">
    <source>
        <dbReference type="Proteomes" id="UP000193404"/>
    </source>
</evidence>
<keyword evidence="4 6" id="KW-1133">Transmembrane helix</keyword>
<dbReference type="EMBL" id="CP020477">
    <property type="protein sequence ID" value="ARM77133.1"/>
    <property type="molecule type" value="Genomic_DNA"/>
</dbReference>
<dbReference type="Proteomes" id="UP000193404">
    <property type="component" value="Chromosome"/>
</dbReference>
<keyword evidence="3 6" id="KW-0812">Transmembrane</keyword>
<comment type="subcellular location">
    <subcellularLocation>
        <location evidence="1">Membrane</location>
        <topology evidence="1">Multi-pass membrane protein</topology>
    </subcellularLocation>
</comment>
<dbReference type="Pfam" id="PF04138">
    <property type="entry name" value="GtrA_DPMS_TM"/>
    <property type="match status" value="1"/>
</dbReference>
<proteinExistence type="inferred from homology"/>
<evidence type="ECO:0000256" key="6">
    <source>
        <dbReference type="SAM" id="Phobius"/>
    </source>
</evidence>
<evidence type="ECO:0000256" key="3">
    <source>
        <dbReference type="ARBA" id="ARBA00022692"/>
    </source>
</evidence>
<dbReference type="STRING" id="282676.B6F84_08740"/>
<feature type="transmembrane region" description="Helical" evidence="6">
    <location>
        <begin position="63"/>
        <end position="88"/>
    </location>
</feature>
<evidence type="ECO:0000259" key="7">
    <source>
        <dbReference type="Pfam" id="PF04138"/>
    </source>
</evidence>
<dbReference type="OrthoDB" id="44002at2157"/>
<dbReference type="GO" id="GO:0000271">
    <property type="term" value="P:polysaccharide biosynthetic process"/>
    <property type="evidence" value="ECO:0007669"/>
    <property type="project" value="InterPro"/>
</dbReference>
<protein>
    <submittedName>
        <fullName evidence="8">Sugar translocase</fullName>
    </submittedName>
</protein>
<evidence type="ECO:0000256" key="1">
    <source>
        <dbReference type="ARBA" id="ARBA00004141"/>
    </source>
</evidence>
<evidence type="ECO:0000256" key="4">
    <source>
        <dbReference type="ARBA" id="ARBA00022989"/>
    </source>
</evidence>
<evidence type="ECO:0000256" key="5">
    <source>
        <dbReference type="ARBA" id="ARBA00023136"/>
    </source>
</evidence>
<dbReference type="InterPro" id="IPR007267">
    <property type="entry name" value="GtrA_DPMS_TM"/>
</dbReference>
<organism evidence="8 9">
    <name type="scientific">Acidianus manzaensis</name>
    <dbReference type="NCBI Taxonomy" id="282676"/>
    <lineage>
        <taxon>Archaea</taxon>
        <taxon>Thermoproteota</taxon>
        <taxon>Thermoprotei</taxon>
        <taxon>Sulfolobales</taxon>
        <taxon>Sulfolobaceae</taxon>
        <taxon>Acidianus</taxon>
    </lineage>
</organism>
<feature type="domain" description="GtrA/DPMS transmembrane" evidence="7">
    <location>
        <begin position="2"/>
        <end position="134"/>
    </location>
</feature>
<evidence type="ECO:0000313" key="8">
    <source>
        <dbReference type="EMBL" id="ARM77133.1"/>
    </source>
</evidence>
<dbReference type="GO" id="GO:0005886">
    <property type="term" value="C:plasma membrane"/>
    <property type="evidence" value="ECO:0007669"/>
    <property type="project" value="TreeGrafter"/>
</dbReference>
<keyword evidence="5 6" id="KW-0472">Membrane</keyword>
<dbReference type="KEGG" id="aman:B6F84_08740"/>
<feature type="transmembrane region" description="Helical" evidence="6">
    <location>
        <begin position="21"/>
        <end position="42"/>
    </location>
</feature>
<keyword evidence="9" id="KW-1185">Reference proteome</keyword>
<dbReference type="PANTHER" id="PTHR38459:SF1">
    <property type="entry name" value="PROPHAGE BACTOPRENOL-LINKED GLUCOSE TRANSLOCASE HOMOLOG"/>
    <property type="match status" value="1"/>
</dbReference>
<evidence type="ECO:0000256" key="2">
    <source>
        <dbReference type="ARBA" id="ARBA00009399"/>
    </source>
</evidence>
<reference evidence="8 9" key="1">
    <citation type="submission" date="2017-03" db="EMBL/GenBank/DDBJ databases">
        <title>Sulfur activation and transportation mechanism of thermophilic Archaea Acidianus manzaensis YN-25.</title>
        <authorList>
            <person name="Ma Y."/>
            <person name="Yang Y."/>
            <person name="Xia J."/>
        </authorList>
    </citation>
    <scope>NUCLEOTIDE SEQUENCE [LARGE SCALE GENOMIC DNA]</scope>
    <source>
        <strain evidence="8 9">YN-25</strain>
    </source>
</reference>
<gene>
    <name evidence="8" type="ORF">B6F84_08740</name>
</gene>
<feature type="transmembrane region" description="Helical" evidence="6">
    <location>
        <begin position="108"/>
        <end position="134"/>
    </location>
</feature>
<dbReference type="AlphaFoldDB" id="A0A1W6K3L2"/>
<name>A0A1W6K3L2_9CREN</name>
<sequence length="135" mass="15027">MIVGGGGVIVNEGIFISLSRFIPIVFSLALAIEASVIFNFILNDLWTFADARKGSFLKRMIRFHASSYSGGIVHYTIVILLLVILLHFSSLSEIVLLLFFSYLKLQALYLAAINFVGIVFAFAVRFITAVKYVWG</sequence>
<comment type="similarity">
    <text evidence="2">Belongs to the GtrA family.</text>
</comment>
<dbReference type="PANTHER" id="PTHR38459">
    <property type="entry name" value="PROPHAGE BACTOPRENOL-LINKED GLUCOSE TRANSLOCASE HOMOLOG"/>
    <property type="match status" value="1"/>
</dbReference>
<accession>A0A1W6K3L2</accession>